<evidence type="ECO:0000256" key="1">
    <source>
        <dbReference type="ARBA" id="ARBA00022603"/>
    </source>
</evidence>
<reference evidence="5 6" key="1">
    <citation type="submission" date="2019-07" db="EMBL/GenBank/DDBJ databases">
        <authorList>
            <person name="Zhao L.H."/>
        </authorList>
    </citation>
    <scope>NUCLEOTIDE SEQUENCE [LARGE SCALE GENOMIC DNA]</scope>
    <source>
        <strain evidence="5 6">Co35</strain>
    </source>
</reference>
<keyword evidence="2 5" id="KW-0808">Transferase</keyword>
<dbReference type="AlphaFoldDB" id="A0A554SBD1"/>
<dbReference type="InterPro" id="IPR029063">
    <property type="entry name" value="SAM-dependent_MTases_sf"/>
</dbReference>
<evidence type="ECO:0000256" key="2">
    <source>
        <dbReference type="ARBA" id="ARBA00022679"/>
    </source>
</evidence>
<evidence type="ECO:0000313" key="5">
    <source>
        <dbReference type="EMBL" id="TSD63654.1"/>
    </source>
</evidence>
<keyword evidence="6" id="KW-1185">Reference proteome</keyword>
<dbReference type="InterPro" id="IPR041698">
    <property type="entry name" value="Methyltransf_25"/>
</dbReference>
<dbReference type="Proteomes" id="UP000316988">
    <property type="component" value="Unassembled WGS sequence"/>
</dbReference>
<accession>A0A554SBD1</accession>
<dbReference type="EMBL" id="VLNT01000005">
    <property type="protein sequence ID" value="TSD63654.1"/>
    <property type="molecule type" value="Genomic_DNA"/>
</dbReference>
<dbReference type="Gene3D" id="3.40.50.150">
    <property type="entry name" value="Vaccinia Virus protein VP39"/>
    <property type="match status" value="1"/>
</dbReference>
<dbReference type="PANTHER" id="PTHR43464">
    <property type="entry name" value="METHYLTRANSFERASE"/>
    <property type="match status" value="1"/>
</dbReference>
<dbReference type="OrthoDB" id="7062303at2"/>
<comment type="caution">
    <text evidence="5">The sequence shown here is derived from an EMBL/GenBank/DDBJ whole genome shotgun (WGS) entry which is preliminary data.</text>
</comment>
<feature type="domain" description="Methyltransferase" evidence="4">
    <location>
        <begin position="49"/>
        <end position="140"/>
    </location>
</feature>
<evidence type="ECO:0000259" key="4">
    <source>
        <dbReference type="Pfam" id="PF13649"/>
    </source>
</evidence>
<dbReference type="RefSeq" id="WP_143913024.1">
    <property type="nucleotide sequence ID" value="NZ_VLNT01000005.1"/>
</dbReference>
<sequence>MSTPRWFSETSETHSQWYVERFRTLAAEGADLTGEARLVDAVVKPGSRVLDAGCGPGRIAGELHRRGHRVTGVDVDPVLIEAAELDHPGPVYRVADLAELDLGEERFDAAVCAGNVLVFVAPGTESRVLARIAAHLVEGGKLLVGFRLDRDYALDQLDGDARVARLELVQRFATWDLDPFVEGADFAVSLFRRI</sequence>
<dbReference type="Pfam" id="PF13649">
    <property type="entry name" value="Methyltransf_25"/>
    <property type="match status" value="1"/>
</dbReference>
<name>A0A554SBD1_9ACTN</name>
<dbReference type="CDD" id="cd02440">
    <property type="entry name" value="AdoMet_MTases"/>
    <property type="match status" value="1"/>
</dbReference>
<organism evidence="5 6">
    <name type="scientific">Aeromicrobium piscarium</name>
    <dbReference type="NCBI Taxonomy" id="2590901"/>
    <lineage>
        <taxon>Bacteria</taxon>
        <taxon>Bacillati</taxon>
        <taxon>Actinomycetota</taxon>
        <taxon>Actinomycetes</taxon>
        <taxon>Propionibacteriales</taxon>
        <taxon>Nocardioidaceae</taxon>
        <taxon>Aeromicrobium</taxon>
    </lineage>
</organism>
<dbReference type="GO" id="GO:0032259">
    <property type="term" value="P:methylation"/>
    <property type="evidence" value="ECO:0007669"/>
    <property type="project" value="UniProtKB-KW"/>
</dbReference>
<keyword evidence="3" id="KW-0949">S-adenosyl-L-methionine</keyword>
<evidence type="ECO:0000256" key="3">
    <source>
        <dbReference type="ARBA" id="ARBA00022691"/>
    </source>
</evidence>
<dbReference type="SUPFAM" id="SSF53335">
    <property type="entry name" value="S-adenosyl-L-methionine-dependent methyltransferases"/>
    <property type="match status" value="1"/>
</dbReference>
<gene>
    <name evidence="5" type="ORF">FNM00_08585</name>
</gene>
<keyword evidence="1 5" id="KW-0489">Methyltransferase</keyword>
<evidence type="ECO:0000313" key="6">
    <source>
        <dbReference type="Proteomes" id="UP000316988"/>
    </source>
</evidence>
<protein>
    <submittedName>
        <fullName evidence="5">Class I SAM-dependent methyltransferase</fullName>
    </submittedName>
</protein>
<dbReference type="GO" id="GO:0008168">
    <property type="term" value="F:methyltransferase activity"/>
    <property type="evidence" value="ECO:0007669"/>
    <property type="project" value="UniProtKB-KW"/>
</dbReference>
<dbReference type="PANTHER" id="PTHR43464:SF19">
    <property type="entry name" value="UBIQUINONE BIOSYNTHESIS O-METHYLTRANSFERASE, MITOCHONDRIAL"/>
    <property type="match status" value="1"/>
</dbReference>
<proteinExistence type="predicted"/>